<gene>
    <name evidence="6" type="ORF">NTJ_11632</name>
</gene>
<dbReference type="PANTHER" id="PTHR24256">
    <property type="entry name" value="TRYPTASE-RELATED"/>
    <property type="match status" value="1"/>
</dbReference>
<dbReference type="Pfam" id="PF00089">
    <property type="entry name" value="Trypsin"/>
    <property type="match status" value="1"/>
</dbReference>
<dbReference type="EMBL" id="AP028917">
    <property type="protein sequence ID" value="BES98814.1"/>
    <property type="molecule type" value="Genomic_DNA"/>
</dbReference>
<feature type="region of interest" description="Disordered" evidence="3">
    <location>
        <begin position="310"/>
        <end position="332"/>
    </location>
</feature>
<feature type="chain" id="PRO_5045673679" evidence="4">
    <location>
        <begin position="27"/>
        <end position="364"/>
    </location>
</feature>
<feature type="signal peptide" evidence="4">
    <location>
        <begin position="1"/>
        <end position="26"/>
    </location>
</feature>
<accession>A0ABN7B330</accession>
<dbReference type="InterPro" id="IPR001254">
    <property type="entry name" value="Trypsin_dom"/>
</dbReference>
<feature type="domain" description="Peptidase S1" evidence="5">
    <location>
        <begin position="21"/>
        <end position="307"/>
    </location>
</feature>
<dbReference type="PROSITE" id="PS50240">
    <property type="entry name" value="TRYPSIN_DOM"/>
    <property type="match status" value="1"/>
</dbReference>
<evidence type="ECO:0000259" key="5">
    <source>
        <dbReference type="PROSITE" id="PS50240"/>
    </source>
</evidence>
<dbReference type="Proteomes" id="UP001307889">
    <property type="component" value="Chromosome 9"/>
</dbReference>
<dbReference type="Gene3D" id="2.40.10.10">
    <property type="entry name" value="Trypsin-like serine proteases"/>
    <property type="match status" value="2"/>
</dbReference>
<evidence type="ECO:0000256" key="2">
    <source>
        <dbReference type="ARBA" id="ARBA00024195"/>
    </source>
</evidence>
<dbReference type="InterPro" id="IPR009003">
    <property type="entry name" value="Peptidase_S1_PA"/>
</dbReference>
<evidence type="ECO:0000313" key="7">
    <source>
        <dbReference type="Proteomes" id="UP001307889"/>
    </source>
</evidence>
<keyword evidence="1" id="KW-1015">Disulfide bond</keyword>
<feature type="region of interest" description="Disordered" evidence="3">
    <location>
        <begin position="50"/>
        <end position="76"/>
    </location>
</feature>
<organism evidence="6 7">
    <name type="scientific">Nesidiocoris tenuis</name>
    <dbReference type="NCBI Taxonomy" id="355587"/>
    <lineage>
        <taxon>Eukaryota</taxon>
        <taxon>Metazoa</taxon>
        <taxon>Ecdysozoa</taxon>
        <taxon>Arthropoda</taxon>
        <taxon>Hexapoda</taxon>
        <taxon>Insecta</taxon>
        <taxon>Pterygota</taxon>
        <taxon>Neoptera</taxon>
        <taxon>Paraneoptera</taxon>
        <taxon>Hemiptera</taxon>
        <taxon>Heteroptera</taxon>
        <taxon>Panheteroptera</taxon>
        <taxon>Cimicomorpha</taxon>
        <taxon>Miridae</taxon>
        <taxon>Dicyphina</taxon>
        <taxon>Nesidiocoris</taxon>
    </lineage>
</organism>
<keyword evidence="4" id="KW-0732">Signal</keyword>
<dbReference type="InterPro" id="IPR043504">
    <property type="entry name" value="Peptidase_S1_PA_chymotrypsin"/>
</dbReference>
<evidence type="ECO:0000256" key="4">
    <source>
        <dbReference type="SAM" id="SignalP"/>
    </source>
</evidence>
<comment type="similarity">
    <text evidence="2">Belongs to the peptidase S1 family. CLIP subfamily.</text>
</comment>
<protein>
    <submittedName>
        <fullName evidence="6">Chymotrypsin-like</fullName>
    </submittedName>
</protein>
<dbReference type="SMART" id="SM00020">
    <property type="entry name" value="Tryp_SPc"/>
    <property type="match status" value="1"/>
</dbReference>
<evidence type="ECO:0000313" key="6">
    <source>
        <dbReference type="EMBL" id="BES98814.1"/>
    </source>
</evidence>
<sequence>MQQSKWCAMLKASALLICLAVTSTHARKRKVDVCRYPYMAAVVAAPLSAESTTRSADEPPPYVVSKGGRRLRGGSAGSKSKCAGVIIRENMVVTACRCVAVRRSDQIVYRPVVGSYVVAGKDMPMKRAEGGQTVDVYKFLCHERYNKTAVKSVRIFDAAIVVLDDVLALNKAVQPIAFEDYAEGTAAAEFDRLAKLEHECETPGYDSKGRLATASMRIMTRKLCAETSCKITKKLCGLDFKKSGLACAYAVKPDLVCRPKHGSPLVCDGRLYGLLSAPFGCRPNTTGLYGDVSAVLNVLHAIEDEIFKPKDEMPKDEMPKGETKKERGLVPPTSRAAGRADVFSVILAGGSSFSAFYRFSIGVR</sequence>
<dbReference type="SUPFAM" id="SSF50494">
    <property type="entry name" value="Trypsin-like serine proteases"/>
    <property type="match status" value="1"/>
</dbReference>
<keyword evidence="7" id="KW-1185">Reference proteome</keyword>
<evidence type="ECO:0000256" key="3">
    <source>
        <dbReference type="SAM" id="MobiDB-lite"/>
    </source>
</evidence>
<dbReference type="InterPro" id="IPR051487">
    <property type="entry name" value="Ser/Thr_Proteases_Immune/Dev"/>
</dbReference>
<name>A0ABN7B330_9HEMI</name>
<feature type="compositionally biased region" description="Basic and acidic residues" evidence="3">
    <location>
        <begin position="310"/>
        <end position="328"/>
    </location>
</feature>
<proteinExistence type="inferred from homology"/>
<reference evidence="6 7" key="1">
    <citation type="submission" date="2023-09" db="EMBL/GenBank/DDBJ databases">
        <title>Nesidiocoris tenuis whole genome shotgun sequence.</title>
        <authorList>
            <person name="Shibata T."/>
            <person name="Shimoda M."/>
            <person name="Kobayashi T."/>
            <person name="Uehara T."/>
        </authorList>
    </citation>
    <scope>NUCLEOTIDE SEQUENCE [LARGE SCALE GENOMIC DNA]</scope>
    <source>
        <strain evidence="6 7">Japan</strain>
    </source>
</reference>
<evidence type="ECO:0000256" key="1">
    <source>
        <dbReference type="ARBA" id="ARBA00023157"/>
    </source>
</evidence>